<keyword evidence="3 6" id="KW-0812">Transmembrane</keyword>
<evidence type="ECO:0000313" key="7">
    <source>
        <dbReference type="EMBL" id="CCB89661.1"/>
    </source>
</evidence>
<keyword evidence="8" id="KW-1185">Reference proteome</keyword>
<proteinExistence type="predicted"/>
<dbReference type="PANTHER" id="PTHR19432:SF35">
    <property type="entry name" value="SOLUTE CARRIER FAMILY 45 MEMBER 3 ISOFORM X1"/>
    <property type="match status" value="1"/>
</dbReference>
<dbReference type="HOGENOM" id="CLU_030246_1_0_0"/>
<dbReference type="InterPro" id="IPR036259">
    <property type="entry name" value="MFS_trans_sf"/>
</dbReference>
<evidence type="ECO:0000256" key="3">
    <source>
        <dbReference type="ARBA" id="ARBA00022692"/>
    </source>
</evidence>
<dbReference type="Proteomes" id="UP000000496">
    <property type="component" value="Chromosome gsn.131"/>
</dbReference>
<dbReference type="Pfam" id="PF07690">
    <property type="entry name" value="MFS_1"/>
    <property type="match status" value="1"/>
</dbReference>
<sequence length="434" mass="47855">MNKMRVYKDIINVNFGMLGFEFCWALLMPNSSAILLYLGASTSLLAYLWLLPPFVGLVINPLVGHLSDLTTTRFGRRRPYIFGGIIAVCVFCIAVPYATSLWLGTIFLALLIAVLNFAQNPLRALTADIIPQHHLTTGFSIQMIFFGLGAILGAAMPWMFGDTAIKFTGAYQPSFLTLAFFVGGVLTLLAGLWTCFFVKEKPFVNNQEVKPNFKELFKLIFKMPLLLKQISLVQFLMWVGFFVLFAYYNVSIAQTLFGLPSGVKVMGNPAYAEIVKKATIFNSFCFIFFQISSFGVAFLIPMLTTWIPRKLVATVALVLGGLGLLSIPLKPEINYFTAAITLGIAWGCSTSVHLAMIASNLAKERMGLYNGLFLIANCLSQIATGLIAGPVIKYVFHGQVFQIVAYSGLFFLIAAICNQLIHDLGEGRETCEKP</sequence>
<accession>F8L9V6</accession>
<feature type="transmembrane region" description="Helical" evidence="6">
    <location>
        <begin position="368"/>
        <end position="388"/>
    </location>
</feature>
<evidence type="ECO:0000256" key="5">
    <source>
        <dbReference type="ARBA" id="ARBA00023136"/>
    </source>
</evidence>
<dbReference type="PANTHER" id="PTHR19432">
    <property type="entry name" value="SUGAR TRANSPORTER"/>
    <property type="match status" value="1"/>
</dbReference>
<dbReference type="SUPFAM" id="SSF103473">
    <property type="entry name" value="MFS general substrate transporter"/>
    <property type="match status" value="1"/>
</dbReference>
<keyword evidence="5 6" id="KW-0472">Membrane</keyword>
<organism evidence="7 8">
    <name type="scientific">Simkania negevensis (strain ATCC VR-1471 / DSM 27360 / Z)</name>
    <dbReference type="NCBI Taxonomy" id="331113"/>
    <lineage>
        <taxon>Bacteria</taxon>
        <taxon>Pseudomonadati</taxon>
        <taxon>Chlamydiota</taxon>
        <taxon>Chlamydiia</taxon>
        <taxon>Parachlamydiales</taxon>
        <taxon>Simkaniaceae</taxon>
        <taxon>Simkania</taxon>
    </lineage>
</organism>
<feature type="transmembrane region" description="Helical" evidence="6">
    <location>
        <begin position="34"/>
        <end position="59"/>
    </location>
</feature>
<evidence type="ECO:0000256" key="1">
    <source>
        <dbReference type="ARBA" id="ARBA00004141"/>
    </source>
</evidence>
<name>F8L9V6_SIMNZ</name>
<feature type="transmembrane region" description="Helical" evidence="6">
    <location>
        <begin position="80"/>
        <end position="96"/>
    </location>
</feature>
<dbReference type="OrthoDB" id="7584869at2"/>
<feature type="transmembrane region" description="Helical" evidence="6">
    <location>
        <begin position="235"/>
        <end position="259"/>
    </location>
</feature>
<dbReference type="AlphaFoldDB" id="F8L9V6"/>
<feature type="transmembrane region" description="Helical" evidence="6">
    <location>
        <begin position="175"/>
        <end position="198"/>
    </location>
</feature>
<evidence type="ECO:0000256" key="2">
    <source>
        <dbReference type="ARBA" id="ARBA00022448"/>
    </source>
</evidence>
<evidence type="ECO:0000256" key="6">
    <source>
        <dbReference type="SAM" id="Phobius"/>
    </source>
</evidence>
<dbReference type="Gene3D" id="1.20.1250.20">
    <property type="entry name" value="MFS general substrate transporter like domains"/>
    <property type="match status" value="1"/>
</dbReference>
<dbReference type="KEGG" id="sng:SNE_A17840"/>
<feature type="transmembrane region" description="Helical" evidence="6">
    <location>
        <begin position="311"/>
        <end position="329"/>
    </location>
</feature>
<feature type="transmembrane region" description="Helical" evidence="6">
    <location>
        <begin position="12"/>
        <end position="28"/>
    </location>
</feature>
<feature type="transmembrane region" description="Helical" evidence="6">
    <location>
        <begin position="335"/>
        <end position="356"/>
    </location>
</feature>
<dbReference type="GO" id="GO:0008506">
    <property type="term" value="F:sucrose:proton symporter activity"/>
    <property type="evidence" value="ECO:0007669"/>
    <property type="project" value="TreeGrafter"/>
</dbReference>
<evidence type="ECO:0000313" key="8">
    <source>
        <dbReference type="Proteomes" id="UP000000496"/>
    </source>
</evidence>
<keyword evidence="4 6" id="KW-1133">Transmembrane helix</keyword>
<protein>
    <recommendedName>
        <fullName evidence="9">Major facilitator superfamily (MFS) profile domain-containing protein</fullName>
    </recommendedName>
</protein>
<dbReference type="EMBL" id="FR872582">
    <property type="protein sequence ID" value="CCB89661.1"/>
    <property type="molecule type" value="Genomic_DNA"/>
</dbReference>
<feature type="transmembrane region" description="Helical" evidence="6">
    <location>
        <begin position="400"/>
        <end position="421"/>
    </location>
</feature>
<dbReference type="GO" id="GO:0016020">
    <property type="term" value="C:membrane"/>
    <property type="evidence" value="ECO:0007669"/>
    <property type="project" value="UniProtKB-SubCell"/>
</dbReference>
<comment type="subcellular location">
    <subcellularLocation>
        <location evidence="1">Membrane</location>
        <topology evidence="1">Multi-pass membrane protein</topology>
    </subcellularLocation>
</comment>
<feature type="transmembrane region" description="Helical" evidence="6">
    <location>
        <begin position="139"/>
        <end position="160"/>
    </location>
</feature>
<gene>
    <name evidence="7" type="ordered locus">SNE_A17840</name>
</gene>
<keyword evidence="2" id="KW-0813">Transport</keyword>
<evidence type="ECO:0008006" key="9">
    <source>
        <dbReference type="Google" id="ProtNLM"/>
    </source>
</evidence>
<feature type="transmembrane region" description="Helical" evidence="6">
    <location>
        <begin position="102"/>
        <end position="118"/>
    </location>
</feature>
<reference evidence="7 8" key="2">
    <citation type="journal article" date="2011" name="Mol. Biol. Evol.">
        <title>Unity in variety--the pan-genome of the Chlamydiae.</title>
        <authorList>
            <person name="Collingro A."/>
            <person name="Tischler P."/>
            <person name="Weinmaier T."/>
            <person name="Penz T."/>
            <person name="Heinz E."/>
            <person name="Brunham R.C."/>
            <person name="Read T.D."/>
            <person name="Bavoil P.M."/>
            <person name="Sachse K."/>
            <person name="Kahane S."/>
            <person name="Friedman M.G."/>
            <person name="Rattei T."/>
            <person name="Myers G.S."/>
            <person name="Horn M."/>
        </authorList>
    </citation>
    <scope>NUCLEOTIDE SEQUENCE [LARGE SCALE GENOMIC DNA]</scope>
    <source>
        <strain evidence="8">ATCC VR-1471 / Z</strain>
    </source>
</reference>
<feature type="transmembrane region" description="Helical" evidence="6">
    <location>
        <begin position="279"/>
        <end position="299"/>
    </location>
</feature>
<dbReference type="eggNOG" id="COG2211">
    <property type="taxonomic scope" value="Bacteria"/>
</dbReference>
<evidence type="ECO:0000256" key="4">
    <source>
        <dbReference type="ARBA" id="ARBA00022989"/>
    </source>
</evidence>
<reference key="1">
    <citation type="journal article" date="2011" name="Mol. Biol. Evol.">
        <title>Unity in variety -- the pan-genome of the Chlamydiae.</title>
        <authorList>
            <person name="Collingro A."/>
            <person name="Tischler P."/>
            <person name="Weinmaier T."/>
            <person name="Penz T."/>
            <person name="Heinz E."/>
            <person name="Brunham R.C."/>
            <person name="Read T.D."/>
            <person name="Bavoil P.M."/>
            <person name="Sachse K."/>
            <person name="Kahane S."/>
            <person name="Friedman M.G."/>
            <person name="Rattei T."/>
            <person name="Myers G.S.A."/>
            <person name="Horn M."/>
        </authorList>
    </citation>
    <scope>NUCLEOTIDE SEQUENCE</scope>
    <source>
        <strain>Z</strain>
    </source>
</reference>
<dbReference type="STRING" id="331113.SNE_A17840"/>
<dbReference type="InterPro" id="IPR011701">
    <property type="entry name" value="MFS"/>
</dbReference>
<dbReference type="RefSeq" id="WP_013944127.1">
    <property type="nucleotide sequence ID" value="NC_015713.1"/>
</dbReference>